<dbReference type="Proteomes" id="UP000001812">
    <property type="component" value="Chromosome II"/>
</dbReference>
<gene>
    <name evidence="1" type="ORF">BURPS1710A_A0394</name>
</gene>
<organism evidence="1">
    <name type="scientific">Burkholderia pseudomallei 1710a</name>
    <dbReference type="NCBI Taxonomy" id="320371"/>
    <lineage>
        <taxon>Bacteria</taxon>
        <taxon>Pseudomonadati</taxon>
        <taxon>Pseudomonadota</taxon>
        <taxon>Betaproteobacteria</taxon>
        <taxon>Burkholderiales</taxon>
        <taxon>Burkholderiaceae</taxon>
        <taxon>Burkholderia</taxon>
        <taxon>pseudomallei group</taxon>
    </lineage>
</organism>
<evidence type="ECO:0000313" key="1">
    <source>
        <dbReference type="EMBL" id="EET05861.1"/>
    </source>
</evidence>
<proteinExistence type="predicted"/>
<name>A0A0E1W0Q1_BURPE</name>
<dbReference type="EMBL" id="CM000833">
    <property type="protein sequence ID" value="EET05861.1"/>
    <property type="molecule type" value="Genomic_DNA"/>
</dbReference>
<dbReference type="HOGENOM" id="CLU_204424_0_0_4"/>
<protein>
    <submittedName>
        <fullName evidence="1">Uncharacterized protein</fullName>
    </submittedName>
</protein>
<accession>A0A0E1W0Q1</accession>
<reference evidence="1" key="1">
    <citation type="submission" date="2009-05" db="EMBL/GenBank/DDBJ databases">
        <authorList>
            <person name="Harkins D.M."/>
            <person name="DeShazer D."/>
            <person name="Woods D.E."/>
            <person name="Brinkac L.M."/>
            <person name="Brown K.A."/>
            <person name="Hung G.C."/>
            <person name="Tuanyok A."/>
            <person name="Zhang B."/>
            <person name="Nierman W.C."/>
        </authorList>
    </citation>
    <scope>NUCLEOTIDE SEQUENCE [LARGE SCALE GENOMIC DNA]</scope>
    <source>
        <strain evidence="1">1710a</strain>
    </source>
</reference>
<sequence>MASHPTPNHIVDFVHSISPVNSIRTGRQQGHFRVRSPRDGAAEYEIMHCD</sequence>
<dbReference type="AlphaFoldDB" id="A0A0E1W0Q1"/>